<keyword evidence="6" id="KW-1185">Reference proteome</keyword>
<dbReference type="OrthoDB" id="581422at2"/>
<dbReference type="GO" id="GO:0003677">
    <property type="term" value="F:DNA binding"/>
    <property type="evidence" value="ECO:0007669"/>
    <property type="project" value="UniProtKB-KW"/>
</dbReference>
<evidence type="ECO:0000313" key="5">
    <source>
        <dbReference type="EMBL" id="RKQ15149.1"/>
    </source>
</evidence>
<dbReference type="InterPro" id="IPR016032">
    <property type="entry name" value="Sig_transdc_resp-reg_C-effctor"/>
</dbReference>
<organism evidence="5 6">
    <name type="scientific">Ureibacillus endophyticus</name>
    <dbReference type="NCBI Taxonomy" id="1978490"/>
    <lineage>
        <taxon>Bacteria</taxon>
        <taxon>Bacillati</taxon>
        <taxon>Bacillota</taxon>
        <taxon>Bacilli</taxon>
        <taxon>Bacillales</taxon>
        <taxon>Caryophanaceae</taxon>
        <taxon>Ureibacillus</taxon>
    </lineage>
</organism>
<dbReference type="PRINTS" id="PR00038">
    <property type="entry name" value="HTHLUXR"/>
</dbReference>
<evidence type="ECO:0000256" key="3">
    <source>
        <dbReference type="ARBA" id="ARBA00023163"/>
    </source>
</evidence>
<evidence type="ECO:0000259" key="4">
    <source>
        <dbReference type="PROSITE" id="PS50043"/>
    </source>
</evidence>
<dbReference type="EMBL" id="RBZN01000033">
    <property type="protein sequence ID" value="RKQ15149.1"/>
    <property type="molecule type" value="Genomic_DNA"/>
</dbReference>
<reference evidence="5 6" key="1">
    <citation type="journal article" date="2016" name="Antonie Van Leeuwenhoek">
        <title>Lysinibacillus endophyticus sp. nov., an indole-3-acetic acid producing endophytic bacterium isolated from corn root (Zea mays cv. Xinken-5).</title>
        <authorList>
            <person name="Yu J."/>
            <person name="Guan X."/>
            <person name="Liu C."/>
            <person name="Xiang W."/>
            <person name="Yu Z."/>
            <person name="Liu X."/>
            <person name="Wang G."/>
        </authorList>
    </citation>
    <scope>NUCLEOTIDE SEQUENCE [LARGE SCALE GENOMIC DNA]</scope>
    <source>
        <strain evidence="5 6">DSM 100506</strain>
    </source>
</reference>
<keyword evidence="1" id="KW-0805">Transcription regulation</keyword>
<dbReference type="AlphaFoldDB" id="A0A494YYC5"/>
<evidence type="ECO:0000313" key="6">
    <source>
        <dbReference type="Proteomes" id="UP000272238"/>
    </source>
</evidence>
<dbReference type="PROSITE" id="PS00622">
    <property type="entry name" value="HTH_LUXR_1"/>
    <property type="match status" value="1"/>
</dbReference>
<dbReference type="SUPFAM" id="SSF46894">
    <property type="entry name" value="C-terminal effector domain of the bipartite response regulators"/>
    <property type="match status" value="1"/>
</dbReference>
<feature type="domain" description="HTH luxR-type" evidence="4">
    <location>
        <begin position="133"/>
        <end position="198"/>
    </location>
</feature>
<keyword evidence="2 5" id="KW-0238">DNA-binding</keyword>
<dbReference type="SMART" id="SM00421">
    <property type="entry name" value="HTH_LUXR"/>
    <property type="match status" value="1"/>
</dbReference>
<dbReference type="PROSITE" id="PS50043">
    <property type="entry name" value="HTH_LUXR_2"/>
    <property type="match status" value="1"/>
</dbReference>
<accession>A0A494YYC5</accession>
<evidence type="ECO:0000256" key="1">
    <source>
        <dbReference type="ARBA" id="ARBA00023015"/>
    </source>
</evidence>
<dbReference type="Proteomes" id="UP000272238">
    <property type="component" value="Unassembled WGS sequence"/>
</dbReference>
<dbReference type="PANTHER" id="PTHR44688">
    <property type="entry name" value="DNA-BINDING TRANSCRIPTIONAL ACTIVATOR DEVR_DOSR"/>
    <property type="match status" value="1"/>
</dbReference>
<dbReference type="GO" id="GO:0006355">
    <property type="term" value="P:regulation of DNA-templated transcription"/>
    <property type="evidence" value="ECO:0007669"/>
    <property type="project" value="InterPro"/>
</dbReference>
<dbReference type="PANTHER" id="PTHR44688:SF16">
    <property type="entry name" value="DNA-BINDING TRANSCRIPTIONAL ACTIVATOR DEVR_DOSR"/>
    <property type="match status" value="1"/>
</dbReference>
<dbReference type="RefSeq" id="WP_121215116.1">
    <property type="nucleotide sequence ID" value="NZ_RBZN01000033.1"/>
</dbReference>
<dbReference type="CDD" id="cd06170">
    <property type="entry name" value="LuxR_C_like"/>
    <property type="match status" value="1"/>
</dbReference>
<protein>
    <submittedName>
        <fullName evidence="5">DNA-binding response regulator</fullName>
    </submittedName>
</protein>
<sequence>MHSFPVKNGLLLRYSPMGHIGQGIISINIDEGYKFITHYVEDLRNVPIIMQALQERRAQYVKGIDYLTSMPSRYVSREGSEQFIVVPIFHGNVSIGYICGDEFEENFQMSSTLLETFTSFGRLTGELFMAKNQGDNICPLSKRELEVMQHVALGESTKEIAAAIQISDLTVNQYIKSAIKKLNAQNRVEAIVKLCKLGLI</sequence>
<keyword evidence="3" id="KW-0804">Transcription</keyword>
<comment type="caution">
    <text evidence="5">The sequence shown here is derived from an EMBL/GenBank/DDBJ whole genome shotgun (WGS) entry which is preliminary data.</text>
</comment>
<proteinExistence type="predicted"/>
<evidence type="ECO:0000256" key="2">
    <source>
        <dbReference type="ARBA" id="ARBA00023125"/>
    </source>
</evidence>
<dbReference type="Gene3D" id="1.10.10.10">
    <property type="entry name" value="Winged helix-like DNA-binding domain superfamily/Winged helix DNA-binding domain"/>
    <property type="match status" value="1"/>
</dbReference>
<name>A0A494YYC5_9BACL</name>
<gene>
    <name evidence="5" type="ORF">D8M03_12410</name>
</gene>
<dbReference type="InterPro" id="IPR000792">
    <property type="entry name" value="Tscrpt_reg_LuxR_C"/>
</dbReference>
<dbReference type="Pfam" id="PF00196">
    <property type="entry name" value="GerE"/>
    <property type="match status" value="1"/>
</dbReference>
<dbReference type="InterPro" id="IPR036388">
    <property type="entry name" value="WH-like_DNA-bd_sf"/>
</dbReference>